<comment type="caution">
    <text evidence="4">The sequence shown here is derived from an EMBL/GenBank/DDBJ whole genome shotgun (WGS) entry which is preliminary data.</text>
</comment>
<dbReference type="SUPFAM" id="SSF117839">
    <property type="entry name" value="WWE domain"/>
    <property type="match status" value="1"/>
</dbReference>
<evidence type="ECO:0000259" key="3">
    <source>
        <dbReference type="PROSITE" id="PS51416"/>
    </source>
</evidence>
<dbReference type="InterPro" id="IPR036465">
    <property type="entry name" value="vWFA_dom_sf"/>
</dbReference>
<protein>
    <recommendedName>
        <fullName evidence="6">VWFA domain-containing protein</fullName>
    </recommendedName>
</protein>
<dbReference type="Gene3D" id="2.30.30.40">
    <property type="entry name" value="SH3 Domains"/>
    <property type="match status" value="2"/>
</dbReference>
<organism evidence="4 5">
    <name type="scientific">Batillaria attramentaria</name>
    <dbReference type="NCBI Taxonomy" id="370345"/>
    <lineage>
        <taxon>Eukaryota</taxon>
        <taxon>Metazoa</taxon>
        <taxon>Spiralia</taxon>
        <taxon>Lophotrochozoa</taxon>
        <taxon>Mollusca</taxon>
        <taxon>Gastropoda</taxon>
        <taxon>Caenogastropoda</taxon>
        <taxon>Sorbeoconcha</taxon>
        <taxon>Cerithioidea</taxon>
        <taxon>Batillariidae</taxon>
        <taxon>Batillaria</taxon>
    </lineage>
</organism>
<dbReference type="EMBL" id="JACVVK020000361">
    <property type="protein sequence ID" value="KAK7476927.1"/>
    <property type="molecule type" value="Genomic_DNA"/>
</dbReference>
<dbReference type="SUPFAM" id="SSF53300">
    <property type="entry name" value="vWA-like"/>
    <property type="match status" value="1"/>
</dbReference>
<proteinExistence type="predicted"/>
<sequence length="934" mass="105488">MSRPLQSYNSYLPNKRPRDTSLHLRTGEVVDLIINDAIFHNNGQLKGTERFAVGQDVQLFKLSWPSYMMKTATVVSHWRLKITQATTERIATFSSDTAENLGSSNWEVVREASSKCREHFQACLMSMSCQEIVFTHEDHQSAEKMKESNEMVDIMNKLLADTEYTFRDIMVDWEVTVTPDTHPEPIQPTQPAHMPSNLNSLVYDADSPLAGNSNQSGISETSVEELLPQTLQKIVNIIRSEQQKTQEAVSKMAEENANRHRIICQKLEEMKNSLSDCHRRLNEMETLSGGKVTESGISSVSRSGSDTPQNFVGSENECQHGAQEDSIPSSYLFDEPEQSPSENHRVPSSTGRNRTPKSDARIPSHTAPKNDTRPPHPPSQNYTRMPSETHPKHRSESRRHSEDFEDLYQRDSSKASEAFTETGEKTTLSGSDLENQNLDIAVERAYLHGVEDLVNETGVEENIGVVTFGGTSNVVQNLTNDFSRVRDAIDAIEVGGRSPFVQALLVSMAAFVEKAGIISVSGVFDVRPRIIFISDGYPTENTEGGPDYAHNKMHVRTSLTRLMMSFASKKKYDKVRPVVYVPVGEKADKDLMKSMATLSTGVYMEPKDVQKLCGYFSLQETIGKTMACLKNQKHSEELSDSRIIALATSLMPGLDEEQKKEVVEVVKKELKNPTKKYRSRLSDLEDVHEDTGPDWRWADQDGFGPGTVFSHSDKNGWTYVAWDHGGHNRYAYGPDQGYHIWKTDEHPRFMEDDGELKIGMTVEKGPDWNYTEEKLQHVRTGVVVRKSRSEKKVMVRWDNGEMHIARWGADNKYDVRYCDPAEICMEPPLEFSSFNTAYAGQHEAATSTSKTKEPEKPAQDVFEDGVWQWKDDVNWRDYPGETSAAIEKVYKKKPTGSCIIVREGTNRRVMFRRMVEKVVDGGVECPVQRVPVCH</sequence>
<dbReference type="InterPro" id="IPR010606">
    <property type="entry name" value="Mib_Herc2"/>
</dbReference>
<feature type="domain" description="MIB/HERC2" evidence="3">
    <location>
        <begin position="676"/>
        <end position="746"/>
    </location>
</feature>
<dbReference type="Gene3D" id="3.40.50.410">
    <property type="entry name" value="von Willebrand factor, type A domain"/>
    <property type="match status" value="1"/>
</dbReference>
<feature type="compositionally biased region" description="Basic and acidic residues" evidence="1">
    <location>
        <begin position="356"/>
        <end position="374"/>
    </location>
</feature>
<dbReference type="Pfam" id="PF13519">
    <property type="entry name" value="VWA_2"/>
    <property type="match status" value="1"/>
</dbReference>
<feature type="compositionally biased region" description="Polar residues" evidence="1">
    <location>
        <begin position="338"/>
        <end position="353"/>
    </location>
</feature>
<name>A0ABD0JQW6_9CAEN</name>
<feature type="region of interest" description="Disordered" evidence="1">
    <location>
        <begin position="285"/>
        <end position="431"/>
    </location>
</feature>
<dbReference type="InterPro" id="IPR004170">
    <property type="entry name" value="WWE_dom"/>
</dbReference>
<evidence type="ECO:0008006" key="6">
    <source>
        <dbReference type="Google" id="ProtNLM"/>
    </source>
</evidence>
<accession>A0ABD0JQW6</accession>
<dbReference type="AlphaFoldDB" id="A0ABD0JQW6"/>
<evidence type="ECO:0000256" key="1">
    <source>
        <dbReference type="SAM" id="MobiDB-lite"/>
    </source>
</evidence>
<feature type="compositionally biased region" description="Low complexity" evidence="1">
    <location>
        <begin position="295"/>
        <end position="305"/>
    </location>
</feature>
<feature type="compositionally biased region" description="Basic and acidic residues" evidence="1">
    <location>
        <begin position="398"/>
        <end position="414"/>
    </location>
</feature>
<evidence type="ECO:0000259" key="2">
    <source>
        <dbReference type="PROSITE" id="PS50918"/>
    </source>
</evidence>
<evidence type="ECO:0000313" key="5">
    <source>
        <dbReference type="Proteomes" id="UP001519460"/>
    </source>
</evidence>
<dbReference type="CDD" id="cd00198">
    <property type="entry name" value="vWFA"/>
    <property type="match status" value="1"/>
</dbReference>
<feature type="domain" description="MIB/HERC2" evidence="3">
    <location>
        <begin position="748"/>
        <end position="821"/>
    </location>
</feature>
<dbReference type="InterPro" id="IPR037252">
    <property type="entry name" value="Mib_Herc2_sf"/>
</dbReference>
<gene>
    <name evidence="4" type="ORF">BaRGS_00031786</name>
</gene>
<dbReference type="SUPFAM" id="SSF159034">
    <property type="entry name" value="Mib/herc2 domain-like"/>
    <property type="match status" value="2"/>
</dbReference>
<dbReference type="Gene3D" id="3.30.720.50">
    <property type="match status" value="1"/>
</dbReference>
<dbReference type="Pfam" id="PF02825">
    <property type="entry name" value="WWE"/>
    <property type="match status" value="1"/>
</dbReference>
<dbReference type="PROSITE" id="PS50918">
    <property type="entry name" value="WWE"/>
    <property type="match status" value="1"/>
</dbReference>
<evidence type="ECO:0000313" key="4">
    <source>
        <dbReference type="EMBL" id="KAK7476927.1"/>
    </source>
</evidence>
<dbReference type="InterPro" id="IPR002035">
    <property type="entry name" value="VWF_A"/>
</dbReference>
<reference evidence="4 5" key="1">
    <citation type="journal article" date="2023" name="Sci. Data">
        <title>Genome assembly of the Korean intertidal mud-creeper Batillaria attramentaria.</title>
        <authorList>
            <person name="Patra A.K."/>
            <person name="Ho P.T."/>
            <person name="Jun S."/>
            <person name="Lee S.J."/>
            <person name="Kim Y."/>
            <person name="Won Y.J."/>
        </authorList>
    </citation>
    <scope>NUCLEOTIDE SEQUENCE [LARGE SCALE GENOMIC DNA]</scope>
    <source>
        <strain evidence="4">Wonlab-2016</strain>
    </source>
</reference>
<dbReference type="PROSITE" id="PS51416">
    <property type="entry name" value="MIB_HERC2"/>
    <property type="match status" value="2"/>
</dbReference>
<dbReference type="InterPro" id="IPR037197">
    <property type="entry name" value="WWE_dom_sf"/>
</dbReference>
<feature type="domain" description="WWE" evidence="2">
    <location>
        <begin position="853"/>
        <end position="929"/>
    </location>
</feature>
<keyword evidence="5" id="KW-1185">Reference proteome</keyword>
<dbReference type="Proteomes" id="UP001519460">
    <property type="component" value="Unassembled WGS sequence"/>
</dbReference>